<proteinExistence type="inferred from homology"/>
<comment type="caution">
    <text evidence="4">The sequence shown here is derived from an EMBL/GenBank/DDBJ whole genome shotgun (WGS) entry which is preliminary data.</text>
</comment>
<organism evidence="4 5">
    <name type="scientific">Emticicia aquatica</name>
    <dbReference type="NCBI Taxonomy" id="1681835"/>
    <lineage>
        <taxon>Bacteria</taxon>
        <taxon>Pseudomonadati</taxon>
        <taxon>Bacteroidota</taxon>
        <taxon>Cytophagia</taxon>
        <taxon>Cytophagales</taxon>
        <taxon>Leadbetterellaceae</taxon>
        <taxon>Emticicia</taxon>
    </lineage>
</organism>
<evidence type="ECO:0008006" key="6">
    <source>
        <dbReference type="Google" id="ProtNLM"/>
    </source>
</evidence>
<keyword evidence="5" id="KW-1185">Reference proteome</keyword>
<evidence type="ECO:0000259" key="2">
    <source>
        <dbReference type="Pfam" id="PF01301"/>
    </source>
</evidence>
<feature type="domain" description="Glycoside hydrolase 35 catalytic" evidence="2">
    <location>
        <begin position="38"/>
        <end position="228"/>
    </location>
</feature>
<evidence type="ECO:0000313" key="5">
    <source>
        <dbReference type="Proteomes" id="UP000837932"/>
    </source>
</evidence>
<feature type="domain" description="DUF5597" evidence="3">
    <location>
        <begin position="395"/>
        <end position="525"/>
    </location>
</feature>
<reference evidence="4" key="1">
    <citation type="submission" date="2021-12" db="EMBL/GenBank/DDBJ databases">
        <authorList>
            <person name="Rodrigo-Torres L."/>
            <person name="Arahal R. D."/>
            <person name="Lucena T."/>
        </authorList>
    </citation>
    <scope>NUCLEOTIDE SEQUENCE</scope>
    <source>
        <strain evidence="4">CECT 8858</strain>
    </source>
</reference>
<dbReference type="InterPro" id="IPR031330">
    <property type="entry name" value="Gly_Hdrlase_35_cat"/>
</dbReference>
<accession>A0ABN8ENG6</accession>
<dbReference type="Gene3D" id="3.20.20.80">
    <property type="entry name" value="Glycosidases"/>
    <property type="match status" value="1"/>
</dbReference>
<dbReference type="InterPro" id="IPR040719">
    <property type="entry name" value="DUF5597"/>
</dbReference>
<protein>
    <recommendedName>
        <fullName evidence="6">Mannonate dehydratase</fullName>
    </recommendedName>
</protein>
<dbReference type="InterPro" id="IPR001944">
    <property type="entry name" value="Glycoside_Hdrlase_35"/>
</dbReference>
<gene>
    <name evidence="4" type="ORF">EMA8858_00472</name>
</gene>
<dbReference type="EMBL" id="CAKLPY010000001">
    <property type="protein sequence ID" value="CAH0994363.1"/>
    <property type="molecule type" value="Genomic_DNA"/>
</dbReference>
<dbReference type="Gene3D" id="2.60.220.20">
    <property type="entry name" value="putative beta-Galactosidase from caulobacter crescentus"/>
    <property type="match status" value="1"/>
</dbReference>
<dbReference type="Proteomes" id="UP000837932">
    <property type="component" value="Unassembled WGS sequence"/>
</dbReference>
<dbReference type="Pfam" id="PF01301">
    <property type="entry name" value="Glyco_hydro_35"/>
    <property type="match status" value="1"/>
</dbReference>
<name>A0ABN8ENG6_9BACT</name>
<evidence type="ECO:0000256" key="1">
    <source>
        <dbReference type="ARBA" id="ARBA00009809"/>
    </source>
</evidence>
<evidence type="ECO:0000259" key="3">
    <source>
        <dbReference type="Pfam" id="PF18120"/>
    </source>
</evidence>
<dbReference type="Pfam" id="PF18120">
    <property type="entry name" value="DUF5597"/>
    <property type="match status" value="1"/>
</dbReference>
<evidence type="ECO:0000313" key="4">
    <source>
        <dbReference type="EMBL" id="CAH0994363.1"/>
    </source>
</evidence>
<dbReference type="PANTHER" id="PTHR23421">
    <property type="entry name" value="BETA-GALACTOSIDASE RELATED"/>
    <property type="match status" value="1"/>
</dbReference>
<comment type="similarity">
    <text evidence="1">Belongs to the glycosyl hydrolase 35 family.</text>
</comment>
<dbReference type="InterPro" id="IPR017853">
    <property type="entry name" value="GH"/>
</dbReference>
<sequence length="543" mass="61776">MKNKLQTFLLISVLIILPFCGSGQNNNPYLIKKGTATQLIVDNKPFIILGGELGNSTATTAQNMQNVWPKLKSMNLNTVLMPVYWELIEPQEGKFDFSLYQELITDARKNDMKIVLLWFGSWKNSMSSHAPAWVKLNQERFPRVKDNTARSQEILSSFSENVLESDKRAFENLMSFIKDFDSKNHTVIMVQVENEIGMLPSARDYQSLAEEAFKKPIPDDLMNYLQQNKEKLVPEFLQIWKANGLKTKGNWEEVFGKSLQTDEIFMAYFYAKFSNKIAEAGKKKYILPMFVNAALNRIGREPGNYPSAGPLPHLMDVWKAAGTSVDFLSPDFYNPDFKHWCDLYTRQDDVLFVPEHVFDNTVAAKALFTIANYEGIGFSPFSIESTQKPEDEPIGKMYGLIKELSQLITTNQGQAKIKGVLLSKGDAETVIRMGKYELSCKHDYTLSWTPGAKTDTWPLGSAIIIQTAEDEFFVAGTGVVITFKHRENKDLNVGLLKVDEGNFENNVWKVKRHLNGDQTHQGRHVNIATNQISVQRVELYLYK</sequence>
<dbReference type="RefSeq" id="WP_238804111.1">
    <property type="nucleotide sequence ID" value="NZ_CAKLPY010000001.1"/>
</dbReference>
<dbReference type="SUPFAM" id="SSF51445">
    <property type="entry name" value="(Trans)glycosidases"/>
    <property type="match status" value="1"/>
</dbReference>